<sequence>MLLKKLTVAVALQTETWYPGECYLPQICFILPLSDSAVAFWRYINQKVLQIRIAGTVFFLFFPYFAHHSLLMTKGFVFGKFLPFHKGHEAMIRYARVACDQLTILVCCSNTELISPEIRKSWISCTVADLTAVDIRIYNYNETELPNTSVSSESVSAAWAKVFRSLLPEVDLLVTSEPYGEYVASFMGIRHLPFNPARSEVPVAASMIRRDLAGYWSFLPPAVKATLALKVVLLGTESTGKSTLTDKLANYFHGTAVQEAARDIIPDSNEFTVKDLYTVANAHAARIDAAVQGDSPLVFIDTDVYITISYGIHFYDTQIAVSPEIFDSNRADLYLYLNNDVPYFQDGTRLEQSERDELDAAHRRVLALYNIFYREINGSWEERLQVAIALVAEAYALKQKTFFGE</sequence>
<dbReference type="GO" id="GO:0003824">
    <property type="term" value="F:catalytic activity"/>
    <property type="evidence" value="ECO:0007669"/>
    <property type="project" value="InterPro"/>
</dbReference>
<evidence type="ECO:0000259" key="2">
    <source>
        <dbReference type="Pfam" id="PF13521"/>
    </source>
</evidence>
<dbReference type="SUPFAM" id="SSF52374">
    <property type="entry name" value="Nucleotidylyl transferase"/>
    <property type="match status" value="1"/>
</dbReference>
<dbReference type="Gene3D" id="3.40.50.300">
    <property type="entry name" value="P-loop containing nucleotide triphosphate hydrolases"/>
    <property type="match status" value="1"/>
</dbReference>
<dbReference type="InterPro" id="IPR014729">
    <property type="entry name" value="Rossmann-like_a/b/a_fold"/>
</dbReference>
<dbReference type="STRING" id="1419482.SAMN05444266_11642"/>
<name>A0A1M7N3I6_9BACT</name>
<dbReference type="InterPro" id="IPR004821">
    <property type="entry name" value="Cyt_trans-like"/>
</dbReference>
<keyword evidence="1" id="KW-0472">Membrane</keyword>
<gene>
    <name evidence="3" type="ORF">SAMN05444266_11642</name>
</gene>
<reference evidence="3 4" key="1">
    <citation type="submission" date="2016-11" db="EMBL/GenBank/DDBJ databases">
        <authorList>
            <person name="Jaros S."/>
            <person name="Januszkiewicz K."/>
            <person name="Wedrychowicz H."/>
        </authorList>
    </citation>
    <scope>NUCLEOTIDE SEQUENCE [LARGE SCALE GENOMIC DNA]</scope>
    <source>
        <strain evidence="3 4">DSM 27406</strain>
    </source>
</reference>
<protein>
    <submittedName>
        <fullName evidence="3">HTH-type transcriptional regulator, transcriptional repressor of NAD biosynthesis genes</fullName>
    </submittedName>
</protein>
<keyword evidence="1" id="KW-1133">Transmembrane helix</keyword>
<keyword evidence="1" id="KW-0812">Transmembrane</keyword>
<dbReference type="InterPro" id="IPR027417">
    <property type="entry name" value="P-loop_NTPase"/>
</dbReference>
<dbReference type="InterPro" id="IPR052735">
    <property type="entry name" value="NAD_biosynth-regulator"/>
</dbReference>
<dbReference type="PANTHER" id="PTHR37512:SF1">
    <property type="entry name" value="NADR_TTD14 AAA DOMAIN-CONTAINING PROTEIN"/>
    <property type="match status" value="1"/>
</dbReference>
<dbReference type="NCBIfam" id="TIGR00125">
    <property type="entry name" value="cyt_tran_rel"/>
    <property type="match status" value="1"/>
</dbReference>
<evidence type="ECO:0000256" key="1">
    <source>
        <dbReference type="SAM" id="Phobius"/>
    </source>
</evidence>
<dbReference type="InterPro" id="IPR038727">
    <property type="entry name" value="NadR/Ttd14_AAA_dom"/>
</dbReference>
<evidence type="ECO:0000313" key="4">
    <source>
        <dbReference type="Proteomes" id="UP000184420"/>
    </source>
</evidence>
<dbReference type="PANTHER" id="PTHR37512">
    <property type="entry name" value="TRIFUNCTIONAL NAD BIOSYNTHESIS/REGULATOR PROTEIN NADR"/>
    <property type="match status" value="1"/>
</dbReference>
<dbReference type="Gene3D" id="3.40.50.620">
    <property type="entry name" value="HUPs"/>
    <property type="match status" value="1"/>
</dbReference>
<dbReference type="AlphaFoldDB" id="A0A1M7N3I6"/>
<dbReference type="Pfam" id="PF13521">
    <property type="entry name" value="AAA_28"/>
    <property type="match status" value="1"/>
</dbReference>
<proteinExistence type="predicted"/>
<evidence type="ECO:0000313" key="3">
    <source>
        <dbReference type="EMBL" id="SHM97994.1"/>
    </source>
</evidence>
<dbReference type="EMBL" id="FRBL01000016">
    <property type="protein sequence ID" value="SHM97994.1"/>
    <property type="molecule type" value="Genomic_DNA"/>
</dbReference>
<keyword evidence="4" id="KW-1185">Reference proteome</keyword>
<dbReference type="Proteomes" id="UP000184420">
    <property type="component" value="Unassembled WGS sequence"/>
</dbReference>
<organism evidence="3 4">
    <name type="scientific">Chitinophaga jiangningensis</name>
    <dbReference type="NCBI Taxonomy" id="1419482"/>
    <lineage>
        <taxon>Bacteria</taxon>
        <taxon>Pseudomonadati</taxon>
        <taxon>Bacteroidota</taxon>
        <taxon>Chitinophagia</taxon>
        <taxon>Chitinophagales</taxon>
        <taxon>Chitinophagaceae</taxon>
        <taxon>Chitinophaga</taxon>
    </lineage>
</organism>
<accession>A0A1M7N3I6</accession>
<dbReference type="SUPFAM" id="SSF52540">
    <property type="entry name" value="P-loop containing nucleoside triphosphate hydrolases"/>
    <property type="match status" value="1"/>
</dbReference>
<feature type="domain" description="NadR/Ttd14 AAA" evidence="2">
    <location>
        <begin position="230"/>
        <end position="383"/>
    </location>
</feature>
<feature type="transmembrane region" description="Helical" evidence="1">
    <location>
        <begin position="48"/>
        <end position="66"/>
    </location>
</feature>